<protein>
    <recommendedName>
        <fullName evidence="2">protein-tyrosine-phosphatase</fullName>
        <ecNumber evidence="2">3.1.3.48</ecNumber>
    </recommendedName>
</protein>
<evidence type="ECO:0000256" key="5">
    <source>
        <dbReference type="ARBA" id="ARBA00051722"/>
    </source>
</evidence>
<dbReference type="InterPro" id="IPR023485">
    <property type="entry name" value="Ptyr_pPase"/>
</dbReference>
<dbReference type="InterPro" id="IPR036196">
    <property type="entry name" value="Ptyr_pPase_sf"/>
</dbReference>
<dbReference type="Gene3D" id="3.40.50.2300">
    <property type="match status" value="1"/>
</dbReference>
<evidence type="ECO:0000256" key="2">
    <source>
        <dbReference type="ARBA" id="ARBA00013064"/>
    </source>
</evidence>
<evidence type="ECO:0000256" key="6">
    <source>
        <dbReference type="PIRSR" id="PIRSR617867-1"/>
    </source>
</evidence>
<evidence type="ECO:0000259" key="7">
    <source>
        <dbReference type="SMART" id="SM00226"/>
    </source>
</evidence>
<feature type="active site" description="Proton donor" evidence="6">
    <location>
        <position position="128"/>
    </location>
</feature>
<comment type="catalytic activity">
    <reaction evidence="5">
        <text>O-phospho-L-tyrosyl-[protein] + H2O = L-tyrosyl-[protein] + phosphate</text>
        <dbReference type="Rhea" id="RHEA:10684"/>
        <dbReference type="Rhea" id="RHEA-COMP:10136"/>
        <dbReference type="Rhea" id="RHEA-COMP:20101"/>
        <dbReference type="ChEBI" id="CHEBI:15377"/>
        <dbReference type="ChEBI" id="CHEBI:43474"/>
        <dbReference type="ChEBI" id="CHEBI:46858"/>
        <dbReference type="ChEBI" id="CHEBI:61978"/>
        <dbReference type="EC" id="3.1.3.48"/>
    </reaction>
</comment>
<organism evidence="8 9">
    <name type="scientific">Apilactobacillus kunkeei DSM 12361 = ATCC 700308</name>
    <dbReference type="NCBI Taxonomy" id="1423768"/>
    <lineage>
        <taxon>Bacteria</taxon>
        <taxon>Bacillati</taxon>
        <taxon>Bacillota</taxon>
        <taxon>Bacilli</taxon>
        <taxon>Lactobacillales</taxon>
        <taxon>Lactobacillaceae</taxon>
        <taxon>Apilactobacillus</taxon>
    </lineage>
</organism>
<reference evidence="8 9" key="1">
    <citation type="journal article" date="2015" name="Genome Announc.">
        <title>Expanding the biotechnology potential of lactobacilli through comparative genomics of 213 strains and associated genera.</title>
        <authorList>
            <person name="Sun Z."/>
            <person name="Harris H.M."/>
            <person name="McCann A."/>
            <person name="Guo C."/>
            <person name="Argimon S."/>
            <person name="Zhang W."/>
            <person name="Yang X."/>
            <person name="Jeffery I.B."/>
            <person name="Cooney J.C."/>
            <person name="Kagawa T.F."/>
            <person name="Liu W."/>
            <person name="Song Y."/>
            <person name="Salvetti E."/>
            <person name="Wrobel A."/>
            <person name="Rasinkangas P."/>
            <person name="Parkhill J."/>
            <person name="Rea M.C."/>
            <person name="O'Sullivan O."/>
            <person name="Ritari J."/>
            <person name="Douillard F.P."/>
            <person name="Paul Ross R."/>
            <person name="Yang R."/>
            <person name="Briner A.E."/>
            <person name="Felis G.E."/>
            <person name="de Vos W.M."/>
            <person name="Barrangou R."/>
            <person name="Klaenhammer T.R."/>
            <person name="Caufield P.W."/>
            <person name="Cui Y."/>
            <person name="Zhang H."/>
            <person name="O'Toole P.W."/>
        </authorList>
    </citation>
    <scope>NUCLEOTIDE SEQUENCE [LARGE SCALE GENOMIC DNA]</scope>
    <source>
        <strain evidence="8 9">DSM 12361</strain>
    </source>
</reference>
<dbReference type="PANTHER" id="PTHR11717">
    <property type="entry name" value="LOW MOLECULAR WEIGHT PROTEIN TYROSINE PHOSPHATASE"/>
    <property type="match status" value="1"/>
</dbReference>
<dbReference type="SUPFAM" id="SSF52788">
    <property type="entry name" value="Phosphotyrosine protein phosphatases I"/>
    <property type="match status" value="1"/>
</dbReference>
<dbReference type="PANTHER" id="PTHR11717:SF7">
    <property type="entry name" value="LOW MOLECULAR WEIGHT PHOSPHOTYROSINE PROTEIN PHOSPHATASE"/>
    <property type="match status" value="1"/>
</dbReference>
<dbReference type="PRINTS" id="PR00719">
    <property type="entry name" value="LMWPTPASE"/>
</dbReference>
<feature type="active site" evidence="6">
    <location>
        <position position="17"/>
    </location>
</feature>
<dbReference type="EMBL" id="AZCK01000008">
    <property type="protein sequence ID" value="KRK23491.1"/>
    <property type="molecule type" value="Genomic_DNA"/>
</dbReference>
<dbReference type="AlphaFoldDB" id="A0A0R1FT45"/>
<comment type="caution">
    <text evidence="8">The sequence shown here is derived from an EMBL/GenBank/DDBJ whole genome shotgun (WGS) entry which is preliminary data.</text>
</comment>
<dbReference type="GO" id="GO:0004725">
    <property type="term" value="F:protein tyrosine phosphatase activity"/>
    <property type="evidence" value="ECO:0007669"/>
    <property type="project" value="UniProtKB-EC"/>
</dbReference>
<evidence type="ECO:0000313" key="8">
    <source>
        <dbReference type="EMBL" id="KRK23491.1"/>
    </source>
</evidence>
<comment type="similarity">
    <text evidence="1">Belongs to the low molecular weight phosphotyrosine protein phosphatase family.</text>
</comment>
<gene>
    <name evidence="8" type="ORF">FD43_GL001270</name>
</gene>
<keyword evidence="4" id="KW-0904">Protein phosphatase</keyword>
<dbReference type="Proteomes" id="UP000051794">
    <property type="component" value="Unassembled WGS sequence"/>
</dbReference>
<name>A0A0R1FT45_9LACO</name>
<feature type="active site" description="Nucleophile" evidence="6">
    <location>
        <position position="11"/>
    </location>
</feature>
<evidence type="ECO:0000256" key="1">
    <source>
        <dbReference type="ARBA" id="ARBA00011063"/>
    </source>
</evidence>
<evidence type="ECO:0000256" key="4">
    <source>
        <dbReference type="ARBA" id="ARBA00022912"/>
    </source>
</evidence>
<evidence type="ECO:0000313" key="9">
    <source>
        <dbReference type="Proteomes" id="UP000051794"/>
    </source>
</evidence>
<sequence length="156" mass="17921">MTTLKKVLFVCHGNVCRSAMAQAIFRKIVKERGLENEIAVDSAATSTEEIGNPPHPEVRKLLDQKQISYDGQHSRQIESSDFQKYDLIIGMDYENMNNLLHWAPKDQAHKIHLCLDVIDGLQGKEIADPWYTGNFDLTFEQINEAMPKWIDYVLNM</sequence>
<dbReference type="Pfam" id="PF01451">
    <property type="entry name" value="LMWPc"/>
    <property type="match status" value="1"/>
</dbReference>
<keyword evidence="3" id="KW-0378">Hydrolase</keyword>
<dbReference type="SMART" id="SM00226">
    <property type="entry name" value="LMWPc"/>
    <property type="match status" value="1"/>
</dbReference>
<evidence type="ECO:0000256" key="3">
    <source>
        <dbReference type="ARBA" id="ARBA00022801"/>
    </source>
</evidence>
<dbReference type="CDD" id="cd16343">
    <property type="entry name" value="LMWPTP"/>
    <property type="match status" value="1"/>
</dbReference>
<dbReference type="PATRIC" id="fig|1423768.4.peg.1285"/>
<dbReference type="InterPro" id="IPR017867">
    <property type="entry name" value="Tyr_phospatase_low_mol_wt"/>
</dbReference>
<accession>A0A0R1FT45</accession>
<feature type="domain" description="Phosphotyrosine protein phosphatase I" evidence="7">
    <location>
        <begin position="5"/>
        <end position="152"/>
    </location>
</feature>
<proteinExistence type="inferred from homology"/>
<dbReference type="EC" id="3.1.3.48" evidence="2"/>
<dbReference type="InterPro" id="IPR050438">
    <property type="entry name" value="LMW_PTPase"/>
</dbReference>